<accession>A0A0F9IC42</accession>
<protein>
    <submittedName>
        <fullName evidence="1">Uncharacterized protein</fullName>
    </submittedName>
</protein>
<proteinExistence type="predicted"/>
<reference evidence="1" key="1">
    <citation type="journal article" date="2015" name="Nature">
        <title>Complex archaea that bridge the gap between prokaryotes and eukaryotes.</title>
        <authorList>
            <person name="Spang A."/>
            <person name="Saw J.H."/>
            <person name="Jorgensen S.L."/>
            <person name="Zaremba-Niedzwiedzka K."/>
            <person name="Martijn J."/>
            <person name="Lind A.E."/>
            <person name="van Eijk R."/>
            <person name="Schleper C."/>
            <person name="Guy L."/>
            <person name="Ettema T.J."/>
        </authorList>
    </citation>
    <scope>NUCLEOTIDE SEQUENCE</scope>
</reference>
<gene>
    <name evidence="1" type="ORF">LCGC14_1895310</name>
</gene>
<dbReference type="AlphaFoldDB" id="A0A0F9IC42"/>
<sequence>MAALPGGAEGTRTPNHLLARQAHSQLCYNPWRNEEESNLRTLARVRVSNPLHYHSATIPWYRRLATIQHLTD</sequence>
<dbReference type="EMBL" id="LAZR01019748">
    <property type="protein sequence ID" value="KKL91375.1"/>
    <property type="molecule type" value="Genomic_DNA"/>
</dbReference>
<comment type="caution">
    <text evidence="1">The sequence shown here is derived from an EMBL/GenBank/DDBJ whole genome shotgun (WGS) entry which is preliminary data.</text>
</comment>
<organism evidence="1">
    <name type="scientific">marine sediment metagenome</name>
    <dbReference type="NCBI Taxonomy" id="412755"/>
    <lineage>
        <taxon>unclassified sequences</taxon>
        <taxon>metagenomes</taxon>
        <taxon>ecological metagenomes</taxon>
    </lineage>
</organism>
<name>A0A0F9IC42_9ZZZZ</name>
<evidence type="ECO:0000313" key="1">
    <source>
        <dbReference type="EMBL" id="KKL91375.1"/>
    </source>
</evidence>